<dbReference type="PROSITE" id="PS51126">
    <property type="entry name" value="DILUTE"/>
    <property type="match status" value="1"/>
</dbReference>
<keyword evidence="3 9" id="KW-0067">ATP-binding</keyword>
<dbReference type="GO" id="GO:0005516">
    <property type="term" value="F:calmodulin binding"/>
    <property type="evidence" value="ECO:0007669"/>
    <property type="project" value="UniProtKB-KW"/>
</dbReference>
<feature type="domain" description="Myosin motor" evidence="12">
    <location>
        <begin position="71"/>
        <end position="453"/>
    </location>
</feature>
<dbReference type="InterPro" id="IPR037975">
    <property type="entry name" value="MyosinXI_CBD"/>
</dbReference>
<dbReference type="InterPro" id="IPR027417">
    <property type="entry name" value="P-loop_NTPase"/>
</dbReference>
<evidence type="ECO:0000256" key="7">
    <source>
        <dbReference type="ARBA" id="ARBA00023175"/>
    </source>
</evidence>
<keyword evidence="8 9" id="KW-0009">Actin-binding</keyword>
<dbReference type="Pfam" id="PF00063">
    <property type="entry name" value="Myosin_head"/>
    <property type="match status" value="3"/>
</dbReference>
<dbReference type="GO" id="GO:0007015">
    <property type="term" value="P:actin filament organization"/>
    <property type="evidence" value="ECO:0007669"/>
    <property type="project" value="InterPro"/>
</dbReference>
<comment type="similarity">
    <text evidence="9">Belongs to the TRAFAC class myosin-kinesin ATPase superfamily. Myosin family.</text>
</comment>
<keyword evidence="1" id="KW-0677">Repeat</keyword>
<comment type="caution">
    <text evidence="14">The sequence shown here is derived from an EMBL/GenBank/DDBJ whole genome shotgun (WGS) entry which is preliminary data.</text>
</comment>
<sequence length="1154" mass="131194">MATSLSIAVGSEVWVEDPDVAWIDGEVLDVRGDELIVKCSSGKKVNSDQMKVLVTAKLSEIYPKDPEAAPCGVDDMTKLAYLHEPGVLQNLKSRYDMNEIYTYTGSILIAVNPFRRLPHLYDIHMMKQYKGANFGELNPHPFAVADAAYRQMIKEGIRQSILVSGESGAGKTESTKMLMRYLAYIGGRSESDGRSIEQLVLQSNPVLEAFGNAKTIRNNNSMVEILSFGLSNLWSFNLIKMEGYLGLLLEPIFLRDLEYAKFQILREITTASRCSVLLHQSPVRLIELDIERYRVGNPRTFHYLNQSNCFELDAIDDAKEYLETKKAMDIIGVSGDEQVMIAHHRLVDKINNSIGQDSESKKIIGVLDIYGFESFKTNSFEQFCIKLTNEKLQQHFNQKPGGIIALLHEACMLPRSTHETFAQKLYQSFKNNKCFNKPKLSRSDFTICHYAGDQQLQALLETLNATEPHYIRCIKPNNLLKPSIFENHNVLQQLRCGGVLEAIRISCAGFPTRRTFCEFVDRFGILAPEVLDESCDDVTASRILLEKVNLKDYQADIEETKTQENEKLQVALQEMQQKFDELKALLAKEREVANVAVKEVSFIKEVPVSDTALLDKLRDENEKLKALVSSLRTKIAETEKKYEESIITSEQRLKKAMEAESEIVDLKNAMDRLQEKLSSLESEAQILRQRAVFSSPIKSMQEHLPTPISPTKQYLETDQLDFEEMKVANLRVSQSAGQALRDTANSDAKLRRSSMERNQENLDALIKCVSKNIGFSQEKPVAASTIYKCLLHWKSFEVEKTSVFDRLIEMFGSVIEEEENNNHLAYWLSNGSHLLYLLQHNLKVTSAVGGTPNRKPTAPTSFFGRMTRSFRSSSHALDELSAVQQVEAKYPALLFKLQLTAYVEKIYGIIRDNVKKDLLRSLSLCIQAPRAASVSLRSSSGLQVQSNNWQAIIERFDNLLNTLQENYVPLILIEKMFTQIFSYLNVQILNSLLLRRECCSFSNGEHMKAGLVELELWCKKTKPEYIGSSWDELKHVRQAVDFLVLFQKSRVSFDDIVNDLCPVLSVYQLYRIGTHYWDDKYNTKSVSADVLSRLRRLMSEVTSEVKSSSFLLDDNSSIPFSVDEISNSLRLEEFLEVRPAADLLDDPAFHFLLQ</sequence>
<reference evidence="14 15" key="1">
    <citation type="submission" date="2020-08" db="EMBL/GenBank/DDBJ databases">
        <title>Plant Genome Project.</title>
        <authorList>
            <person name="Zhang R.-G."/>
        </authorList>
    </citation>
    <scope>NUCLEOTIDE SEQUENCE [LARGE SCALE GENOMIC DNA]</scope>
    <source>
        <tissue evidence="14">Rhizome</tissue>
    </source>
</reference>
<dbReference type="Pfam" id="PF02736">
    <property type="entry name" value="Myosin_N"/>
    <property type="match status" value="1"/>
</dbReference>
<dbReference type="AlphaFoldDB" id="A0A8J5L4J0"/>
<feature type="domain" description="Dilute" evidence="11">
    <location>
        <begin position="805"/>
        <end position="1100"/>
    </location>
</feature>
<dbReference type="PRINTS" id="PR00193">
    <property type="entry name" value="MYOSINHEAVY"/>
</dbReference>
<feature type="domain" description="Myosin motor" evidence="12">
    <location>
        <begin position="454"/>
        <end position="580"/>
    </location>
</feature>
<dbReference type="InterPro" id="IPR004009">
    <property type="entry name" value="SH3_Myosin"/>
</dbReference>
<protein>
    <submittedName>
        <fullName evidence="14">Uncharacterized protein</fullName>
    </submittedName>
</protein>
<feature type="domain" description="Myosin N-terminal SH3-like" evidence="13">
    <location>
        <begin position="8"/>
        <end position="66"/>
    </location>
</feature>
<keyword evidence="15" id="KW-1185">Reference proteome</keyword>
<keyword evidence="6 9" id="KW-0518">Myosin</keyword>
<name>A0A8J5L4J0_ZINOF</name>
<feature type="region of interest" description="Actin-binding" evidence="9">
    <location>
        <begin position="456"/>
        <end position="478"/>
    </location>
</feature>
<keyword evidence="7 9" id="KW-0505">Motor protein</keyword>
<dbReference type="Gene3D" id="3.40.850.10">
    <property type="entry name" value="Kinesin motor domain"/>
    <property type="match status" value="3"/>
</dbReference>
<dbReference type="GO" id="GO:0051015">
    <property type="term" value="F:actin filament binding"/>
    <property type="evidence" value="ECO:0007669"/>
    <property type="project" value="TreeGrafter"/>
</dbReference>
<comment type="caution">
    <text evidence="9">Lacks conserved residue(s) required for the propagation of feature annotation.</text>
</comment>
<dbReference type="PROSITE" id="PS51844">
    <property type="entry name" value="SH3_LIKE"/>
    <property type="match status" value="1"/>
</dbReference>
<keyword evidence="4" id="KW-0112">Calmodulin-binding</keyword>
<feature type="coiled-coil region" evidence="10">
    <location>
        <begin position="558"/>
        <end position="690"/>
    </location>
</feature>
<evidence type="ECO:0000256" key="3">
    <source>
        <dbReference type="ARBA" id="ARBA00022840"/>
    </source>
</evidence>
<keyword evidence="5 10" id="KW-0175">Coiled coil</keyword>
<evidence type="ECO:0000313" key="14">
    <source>
        <dbReference type="EMBL" id="KAG6505647.1"/>
    </source>
</evidence>
<evidence type="ECO:0000259" key="12">
    <source>
        <dbReference type="PROSITE" id="PS51456"/>
    </source>
</evidence>
<dbReference type="InterPro" id="IPR001609">
    <property type="entry name" value="Myosin_head_motor_dom-like"/>
</dbReference>
<dbReference type="PANTHER" id="PTHR13140:SF836">
    <property type="entry name" value="MYOSIN-6"/>
    <property type="match status" value="1"/>
</dbReference>
<gene>
    <name evidence="14" type="ORF">ZIOFF_038012</name>
</gene>
<dbReference type="GO" id="GO:0005524">
    <property type="term" value="F:ATP binding"/>
    <property type="evidence" value="ECO:0007669"/>
    <property type="project" value="UniProtKB-UniRule"/>
</dbReference>
<dbReference type="Pfam" id="PF01843">
    <property type="entry name" value="DIL"/>
    <property type="match status" value="1"/>
</dbReference>
<dbReference type="Gene3D" id="1.20.120.720">
    <property type="entry name" value="Myosin VI head, motor domain, U50 subdomain"/>
    <property type="match status" value="1"/>
</dbReference>
<evidence type="ECO:0000259" key="13">
    <source>
        <dbReference type="PROSITE" id="PS51844"/>
    </source>
</evidence>
<dbReference type="SMART" id="SM01132">
    <property type="entry name" value="DIL"/>
    <property type="match status" value="1"/>
</dbReference>
<keyword evidence="2 9" id="KW-0547">Nucleotide-binding</keyword>
<dbReference type="GO" id="GO:0000146">
    <property type="term" value="F:microfilament motor activity"/>
    <property type="evidence" value="ECO:0007669"/>
    <property type="project" value="TreeGrafter"/>
</dbReference>
<dbReference type="PANTHER" id="PTHR13140">
    <property type="entry name" value="MYOSIN"/>
    <property type="match status" value="1"/>
</dbReference>
<evidence type="ECO:0000313" key="15">
    <source>
        <dbReference type="Proteomes" id="UP000734854"/>
    </source>
</evidence>
<evidence type="ECO:0000256" key="4">
    <source>
        <dbReference type="ARBA" id="ARBA00022860"/>
    </source>
</evidence>
<dbReference type="EMBL" id="JACMSC010000010">
    <property type="protein sequence ID" value="KAG6505647.1"/>
    <property type="molecule type" value="Genomic_DNA"/>
</dbReference>
<evidence type="ECO:0000256" key="8">
    <source>
        <dbReference type="ARBA" id="ARBA00023203"/>
    </source>
</evidence>
<dbReference type="GO" id="GO:0016020">
    <property type="term" value="C:membrane"/>
    <property type="evidence" value="ECO:0007669"/>
    <property type="project" value="TreeGrafter"/>
</dbReference>
<organism evidence="14 15">
    <name type="scientific">Zingiber officinale</name>
    <name type="common">Ginger</name>
    <name type="synonym">Amomum zingiber</name>
    <dbReference type="NCBI Taxonomy" id="94328"/>
    <lineage>
        <taxon>Eukaryota</taxon>
        <taxon>Viridiplantae</taxon>
        <taxon>Streptophyta</taxon>
        <taxon>Embryophyta</taxon>
        <taxon>Tracheophyta</taxon>
        <taxon>Spermatophyta</taxon>
        <taxon>Magnoliopsida</taxon>
        <taxon>Liliopsida</taxon>
        <taxon>Zingiberales</taxon>
        <taxon>Zingiberaceae</taxon>
        <taxon>Zingiber</taxon>
    </lineage>
</organism>
<dbReference type="GO" id="GO:0016459">
    <property type="term" value="C:myosin complex"/>
    <property type="evidence" value="ECO:0007669"/>
    <property type="project" value="UniProtKB-KW"/>
</dbReference>
<dbReference type="GO" id="GO:0005737">
    <property type="term" value="C:cytoplasm"/>
    <property type="evidence" value="ECO:0007669"/>
    <property type="project" value="TreeGrafter"/>
</dbReference>
<dbReference type="InterPro" id="IPR036961">
    <property type="entry name" value="Kinesin_motor_dom_sf"/>
</dbReference>
<accession>A0A8J5L4J0</accession>
<dbReference type="InterPro" id="IPR002710">
    <property type="entry name" value="Dilute_dom"/>
</dbReference>
<evidence type="ECO:0000256" key="10">
    <source>
        <dbReference type="SAM" id="Coils"/>
    </source>
</evidence>
<dbReference type="SMART" id="SM00242">
    <property type="entry name" value="MYSc"/>
    <property type="match status" value="1"/>
</dbReference>
<proteinExistence type="inferred from homology"/>
<evidence type="ECO:0000256" key="9">
    <source>
        <dbReference type="PROSITE-ProRule" id="PRU00782"/>
    </source>
</evidence>
<dbReference type="Gene3D" id="6.20.240.20">
    <property type="match status" value="1"/>
</dbReference>
<evidence type="ECO:0000256" key="6">
    <source>
        <dbReference type="ARBA" id="ARBA00023123"/>
    </source>
</evidence>
<dbReference type="Proteomes" id="UP000734854">
    <property type="component" value="Unassembled WGS sequence"/>
</dbReference>
<dbReference type="CDD" id="cd15475">
    <property type="entry name" value="MyosinXI_CBD"/>
    <property type="match status" value="1"/>
</dbReference>
<dbReference type="SUPFAM" id="SSF52540">
    <property type="entry name" value="P-loop containing nucleoside triphosphate hydrolases"/>
    <property type="match status" value="1"/>
</dbReference>
<feature type="binding site" evidence="9">
    <location>
        <begin position="165"/>
        <end position="172"/>
    </location>
    <ligand>
        <name>ATP</name>
        <dbReference type="ChEBI" id="CHEBI:30616"/>
    </ligand>
</feature>
<evidence type="ECO:0000256" key="1">
    <source>
        <dbReference type="ARBA" id="ARBA00022737"/>
    </source>
</evidence>
<evidence type="ECO:0000256" key="2">
    <source>
        <dbReference type="ARBA" id="ARBA00022741"/>
    </source>
</evidence>
<dbReference type="PROSITE" id="PS51456">
    <property type="entry name" value="MYOSIN_MOTOR"/>
    <property type="match status" value="2"/>
</dbReference>
<dbReference type="Gene3D" id="1.20.58.530">
    <property type="match status" value="2"/>
</dbReference>
<evidence type="ECO:0000256" key="5">
    <source>
        <dbReference type="ARBA" id="ARBA00023054"/>
    </source>
</evidence>
<dbReference type="Gene3D" id="1.10.10.820">
    <property type="match status" value="1"/>
</dbReference>
<evidence type="ECO:0000259" key="11">
    <source>
        <dbReference type="PROSITE" id="PS51126"/>
    </source>
</evidence>